<dbReference type="Gene3D" id="3.40.50.10490">
    <property type="entry name" value="Glucose-6-phosphate isomerase like protein, domain 1"/>
    <property type="match status" value="1"/>
</dbReference>
<evidence type="ECO:0000256" key="2">
    <source>
        <dbReference type="ARBA" id="ARBA00023125"/>
    </source>
</evidence>
<dbReference type="Gene3D" id="1.10.10.10">
    <property type="entry name" value="Winged helix-like DNA-binding domain superfamily/Winged helix DNA-binding domain"/>
    <property type="match status" value="1"/>
</dbReference>
<dbReference type="Pfam" id="PF01418">
    <property type="entry name" value="HTH_6"/>
    <property type="match status" value="1"/>
</dbReference>
<evidence type="ECO:0000256" key="4">
    <source>
        <dbReference type="SAM" id="MobiDB-lite"/>
    </source>
</evidence>
<evidence type="ECO:0000256" key="3">
    <source>
        <dbReference type="ARBA" id="ARBA00023163"/>
    </source>
</evidence>
<dbReference type="PROSITE" id="PS51464">
    <property type="entry name" value="SIS"/>
    <property type="match status" value="1"/>
</dbReference>
<name>A0ABV8KUJ6_9ACTN</name>
<dbReference type="PROSITE" id="PS51071">
    <property type="entry name" value="HTH_RPIR"/>
    <property type="match status" value="1"/>
</dbReference>
<dbReference type="InterPro" id="IPR009057">
    <property type="entry name" value="Homeodomain-like_sf"/>
</dbReference>
<evidence type="ECO:0000259" key="5">
    <source>
        <dbReference type="PROSITE" id="PS51071"/>
    </source>
</evidence>
<dbReference type="InterPro" id="IPR001347">
    <property type="entry name" value="SIS_dom"/>
</dbReference>
<evidence type="ECO:0000313" key="8">
    <source>
        <dbReference type="Proteomes" id="UP001595868"/>
    </source>
</evidence>
<dbReference type="InterPro" id="IPR000281">
    <property type="entry name" value="HTH_RpiR"/>
</dbReference>
<keyword evidence="8" id="KW-1185">Reference proteome</keyword>
<gene>
    <name evidence="7" type="ORF">ACFOX0_28015</name>
</gene>
<dbReference type="Proteomes" id="UP001595868">
    <property type="component" value="Unassembled WGS sequence"/>
</dbReference>
<evidence type="ECO:0000256" key="1">
    <source>
        <dbReference type="ARBA" id="ARBA00023015"/>
    </source>
</evidence>
<comment type="caution">
    <text evidence="7">The sequence shown here is derived from an EMBL/GenBank/DDBJ whole genome shotgun (WGS) entry which is preliminary data.</text>
</comment>
<accession>A0ABV8KUJ6</accession>
<proteinExistence type="predicted"/>
<keyword evidence="2" id="KW-0238">DNA-binding</keyword>
<sequence>MTRTSAGTTGPSSDILVRMRGALPSLRPAERRVAEVILADPGAAAAESISALARRCGTSESTLMRLCRALGIDRFPELRLALARAATREEAQHGYGEHVSGDISRTDSLDTIVKKIIFSDARAIEETGSTLDLDALRRAVDALAAARRIDIYGIGVSAFVGMDLHQKLHRIGLFAFAWPDPHAALTSAALLNEGDVAVAISHTGTTIDTVEPLRLARGRGATTIAVTNFSPSPITEHASLVLTTAARETTFRSGAMASRIAQLALVDCLFVATAQRFFDRTVTALESTYAAVQSRRYPPAGPGRAERGRIPGPTTPS</sequence>
<feature type="domain" description="SIS" evidence="6">
    <location>
        <begin position="139"/>
        <end position="279"/>
    </location>
</feature>
<dbReference type="InterPro" id="IPR035472">
    <property type="entry name" value="RpiR-like_SIS"/>
</dbReference>
<evidence type="ECO:0000259" key="6">
    <source>
        <dbReference type="PROSITE" id="PS51464"/>
    </source>
</evidence>
<dbReference type="Pfam" id="PF01380">
    <property type="entry name" value="SIS"/>
    <property type="match status" value="1"/>
</dbReference>
<dbReference type="SUPFAM" id="SSF53697">
    <property type="entry name" value="SIS domain"/>
    <property type="match status" value="1"/>
</dbReference>
<dbReference type="InterPro" id="IPR036388">
    <property type="entry name" value="WH-like_DNA-bd_sf"/>
</dbReference>
<protein>
    <submittedName>
        <fullName evidence="7">MurR/RpiR family transcriptional regulator</fullName>
    </submittedName>
</protein>
<dbReference type="PANTHER" id="PTHR30514:SF1">
    <property type="entry name" value="HTH-TYPE TRANSCRIPTIONAL REGULATOR HEXR-RELATED"/>
    <property type="match status" value="1"/>
</dbReference>
<evidence type="ECO:0000313" key="7">
    <source>
        <dbReference type="EMBL" id="MFC4109763.1"/>
    </source>
</evidence>
<dbReference type="InterPro" id="IPR046348">
    <property type="entry name" value="SIS_dom_sf"/>
</dbReference>
<dbReference type="SUPFAM" id="SSF46689">
    <property type="entry name" value="Homeodomain-like"/>
    <property type="match status" value="1"/>
</dbReference>
<organism evidence="7 8">
    <name type="scientific">Micromonospora zhanjiangensis</name>
    <dbReference type="NCBI Taxonomy" id="1522057"/>
    <lineage>
        <taxon>Bacteria</taxon>
        <taxon>Bacillati</taxon>
        <taxon>Actinomycetota</taxon>
        <taxon>Actinomycetes</taxon>
        <taxon>Micromonosporales</taxon>
        <taxon>Micromonosporaceae</taxon>
        <taxon>Micromonospora</taxon>
    </lineage>
</organism>
<feature type="region of interest" description="Disordered" evidence="4">
    <location>
        <begin position="295"/>
        <end position="317"/>
    </location>
</feature>
<keyword evidence="1" id="KW-0805">Transcription regulation</keyword>
<dbReference type="CDD" id="cd05013">
    <property type="entry name" value="SIS_RpiR"/>
    <property type="match status" value="1"/>
</dbReference>
<dbReference type="RefSeq" id="WP_377551570.1">
    <property type="nucleotide sequence ID" value="NZ_JBHSBN010000028.1"/>
</dbReference>
<dbReference type="PANTHER" id="PTHR30514">
    <property type="entry name" value="GLUCOKINASE"/>
    <property type="match status" value="1"/>
</dbReference>
<feature type="domain" description="HTH rpiR-type" evidence="5">
    <location>
        <begin position="13"/>
        <end position="89"/>
    </location>
</feature>
<reference evidence="8" key="1">
    <citation type="journal article" date="2019" name="Int. J. Syst. Evol. Microbiol.">
        <title>The Global Catalogue of Microorganisms (GCM) 10K type strain sequencing project: providing services to taxonomists for standard genome sequencing and annotation.</title>
        <authorList>
            <consortium name="The Broad Institute Genomics Platform"/>
            <consortium name="The Broad Institute Genome Sequencing Center for Infectious Disease"/>
            <person name="Wu L."/>
            <person name="Ma J."/>
        </authorList>
    </citation>
    <scope>NUCLEOTIDE SEQUENCE [LARGE SCALE GENOMIC DNA]</scope>
    <source>
        <strain evidence="8">2902at01</strain>
    </source>
</reference>
<keyword evidence="3" id="KW-0804">Transcription</keyword>
<dbReference type="InterPro" id="IPR047640">
    <property type="entry name" value="RpiR-like"/>
</dbReference>
<dbReference type="EMBL" id="JBHSBN010000028">
    <property type="protein sequence ID" value="MFC4109763.1"/>
    <property type="molecule type" value="Genomic_DNA"/>
</dbReference>